<evidence type="ECO:0000313" key="2">
    <source>
        <dbReference type="EMBL" id="ODV70521.1"/>
    </source>
</evidence>
<proteinExistence type="predicted"/>
<dbReference type="RefSeq" id="XP_020079588.1">
    <property type="nucleotide sequence ID" value="XM_020218324.1"/>
</dbReference>
<dbReference type="GeneID" id="30992874"/>
<organism evidence="2 3">
    <name type="scientific">Hyphopichia burtonii NRRL Y-1933</name>
    <dbReference type="NCBI Taxonomy" id="984485"/>
    <lineage>
        <taxon>Eukaryota</taxon>
        <taxon>Fungi</taxon>
        <taxon>Dikarya</taxon>
        <taxon>Ascomycota</taxon>
        <taxon>Saccharomycotina</taxon>
        <taxon>Pichiomycetes</taxon>
        <taxon>Debaryomycetaceae</taxon>
        <taxon>Hyphopichia</taxon>
    </lineage>
</organism>
<dbReference type="EMBL" id="KV454538">
    <property type="protein sequence ID" value="ODV70521.1"/>
    <property type="molecule type" value="Genomic_DNA"/>
</dbReference>
<dbReference type="Proteomes" id="UP000095085">
    <property type="component" value="Unassembled WGS sequence"/>
</dbReference>
<accession>A0A1E4RTJ4</accession>
<feature type="coiled-coil region" evidence="1">
    <location>
        <begin position="83"/>
        <end position="127"/>
    </location>
</feature>
<reference evidence="3" key="1">
    <citation type="submission" date="2016-05" db="EMBL/GenBank/DDBJ databases">
        <title>Comparative genomics of biotechnologically important yeasts.</title>
        <authorList>
            <consortium name="DOE Joint Genome Institute"/>
            <person name="Riley R."/>
            <person name="Haridas S."/>
            <person name="Wolfe K.H."/>
            <person name="Lopes M.R."/>
            <person name="Hittinger C.T."/>
            <person name="Goker M."/>
            <person name="Salamov A."/>
            <person name="Wisecaver J."/>
            <person name="Long T.M."/>
            <person name="Aerts A.L."/>
            <person name="Barry K."/>
            <person name="Choi C."/>
            <person name="Clum A."/>
            <person name="Coughlan A.Y."/>
            <person name="Deshpande S."/>
            <person name="Douglass A.P."/>
            <person name="Hanson S.J."/>
            <person name="Klenk H.-P."/>
            <person name="Labutti K."/>
            <person name="Lapidus A."/>
            <person name="Lindquist E."/>
            <person name="Lipzen A."/>
            <person name="Meier-Kolthoff J.P."/>
            <person name="Ohm R.A."/>
            <person name="Otillar R.P."/>
            <person name="Pangilinan J."/>
            <person name="Peng Y."/>
            <person name="Rokas A."/>
            <person name="Rosa C.A."/>
            <person name="Scheuner C."/>
            <person name="Sibirny A.A."/>
            <person name="Slot J.C."/>
            <person name="Stielow J.B."/>
            <person name="Sun H."/>
            <person name="Kurtzman C.P."/>
            <person name="Blackwell M."/>
            <person name="Grigoriev I.V."/>
            <person name="Jeffries T.W."/>
        </authorList>
    </citation>
    <scope>NUCLEOTIDE SEQUENCE [LARGE SCALE GENOMIC DNA]</scope>
    <source>
        <strain evidence="3">NRRL Y-1933</strain>
    </source>
</reference>
<evidence type="ECO:0000256" key="1">
    <source>
        <dbReference type="SAM" id="Coils"/>
    </source>
</evidence>
<gene>
    <name evidence="2" type="ORF">HYPBUDRAFT_104048</name>
</gene>
<dbReference type="AlphaFoldDB" id="A0A1E4RTJ4"/>
<sequence length="136" mass="16049">MDHRDLLNQAKRQQRLKLQESTQLSNQLKTTLNSIVKSNLTNSNNGCSIVLDKITTIHQLDDKIDKQLNYDISVNFEKMIYQKHQLEKQLQKCDDKLDKETKNYKVIDNLQARSELIDQELRILENCLHNVKQNRT</sequence>
<keyword evidence="3" id="KW-1185">Reference proteome</keyword>
<evidence type="ECO:0000313" key="3">
    <source>
        <dbReference type="Proteomes" id="UP000095085"/>
    </source>
</evidence>
<keyword evidence="1" id="KW-0175">Coiled coil</keyword>
<dbReference type="OrthoDB" id="4081497at2759"/>
<name>A0A1E4RTJ4_9ASCO</name>
<protein>
    <submittedName>
        <fullName evidence="2">Uncharacterized protein</fullName>
    </submittedName>
</protein>